<dbReference type="Pfam" id="PF07714">
    <property type="entry name" value="PK_Tyr_Ser-Thr"/>
    <property type="match status" value="1"/>
</dbReference>
<dbReference type="InterPro" id="IPR001660">
    <property type="entry name" value="SAM"/>
</dbReference>
<keyword evidence="9 12" id="KW-0472">Membrane</keyword>
<evidence type="ECO:0000256" key="11">
    <source>
        <dbReference type="SAM" id="MobiDB-lite"/>
    </source>
</evidence>
<dbReference type="Gene3D" id="1.20.1070.10">
    <property type="entry name" value="Rhodopsin 7-helix transmembrane proteins"/>
    <property type="match status" value="1"/>
</dbReference>
<keyword evidence="10" id="KW-0297">G-protein coupled receptor</keyword>
<keyword evidence="6" id="KW-0418">Kinase</keyword>
<evidence type="ECO:0000259" key="14">
    <source>
        <dbReference type="PROSITE" id="PS50105"/>
    </source>
</evidence>
<proteinExistence type="inferred from homology"/>
<dbReference type="CDD" id="cd09487">
    <property type="entry name" value="SAM_superfamily"/>
    <property type="match status" value="1"/>
</dbReference>
<evidence type="ECO:0000256" key="10">
    <source>
        <dbReference type="RuleBase" id="RU000688"/>
    </source>
</evidence>
<evidence type="ECO:0000256" key="4">
    <source>
        <dbReference type="ARBA" id="ARBA00022692"/>
    </source>
</evidence>
<feature type="transmembrane region" description="Helical" evidence="12">
    <location>
        <begin position="203"/>
        <end position="222"/>
    </location>
</feature>
<dbReference type="SUPFAM" id="SSF56112">
    <property type="entry name" value="Protein kinase-like (PK-like)"/>
    <property type="match status" value="1"/>
</dbReference>
<dbReference type="PANTHER" id="PTHR44329">
    <property type="entry name" value="SERINE/THREONINE-PROTEIN KINASE TNNI3K-RELATED"/>
    <property type="match status" value="1"/>
</dbReference>
<evidence type="ECO:0000313" key="17">
    <source>
        <dbReference type="WBParaSite" id="maker-uti_cns_0015530-snap-gene-0.3-mRNA-1"/>
    </source>
</evidence>
<dbReference type="InterPro" id="IPR051681">
    <property type="entry name" value="Ser/Thr_Kinases-Pseudokinases"/>
</dbReference>
<dbReference type="PROSITE" id="PS00108">
    <property type="entry name" value="PROTEIN_KINASE_ST"/>
    <property type="match status" value="1"/>
</dbReference>
<dbReference type="CDD" id="cd00637">
    <property type="entry name" value="7tm_classA_rhodopsin-like"/>
    <property type="match status" value="1"/>
</dbReference>
<dbReference type="PROSITE" id="PS00237">
    <property type="entry name" value="G_PROTEIN_RECEP_F1_1"/>
    <property type="match status" value="1"/>
</dbReference>
<comment type="similarity">
    <text evidence="10">Belongs to the G-protein coupled receptor 1 family.</text>
</comment>
<keyword evidence="3" id="KW-0808">Transferase</keyword>
<dbReference type="PRINTS" id="PR00237">
    <property type="entry name" value="GPCRRHODOPSN"/>
</dbReference>
<evidence type="ECO:0000256" key="1">
    <source>
        <dbReference type="ARBA" id="ARBA00004370"/>
    </source>
</evidence>
<dbReference type="SUPFAM" id="SSF56496">
    <property type="entry name" value="Fibrinogen C-terminal domain-like"/>
    <property type="match status" value="1"/>
</dbReference>
<dbReference type="InterPro" id="IPR008271">
    <property type="entry name" value="Ser/Thr_kinase_AS"/>
</dbReference>
<evidence type="ECO:0000256" key="2">
    <source>
        <dbReference type="ARBA" id="ARBA00022527"/>
    </source>
</evidence>
<feature type="transmembrane region" description="Helical" evidence="12">
    <location>
        <begin position="655"/>
        <end position="680"/>
    </location>
</feature>
<dbReference type="SUPFAM" id="SSF47769">
    <property type="entry name" value="SAM/Pointed domain"/>
    <property type="match status" value="1"/>
</dbReference>
<dbReference type="GO" id="GO:0005737">
    <property type="term" value="C:cytoplasm"/>
    <property type="evidence" value="ECO:0007669"/>
    <property type="project" value="TreeGrafter"/>
</dbReference>
<dbReference type="InterPro" id="IPR013761">
    <property type="entry name" value="SAM/pointed_sf"/>
</dbReference>
<keyword evidence="16" id="KW-1185">Reference proteome</keyword>
<feature type="transmembrane region" description="Helical" evidence="12">
    <location>
        <begin position="242"/>
        <end position="265"/>
    </location>
</feature>
<dbReference type="CDD" id="cd13999">
    <property type="entry name" value="STKc_MAP3K-like"/>
    <property type="match status" value="1"/>
</dbReference>
<feature type="domain" description="Protein kinase" evidence="13">
    <location>
        <begin position="724"/>
        <end position="973"/>
    </location>
</feature>
<feature type="transmembrane region" description="Helical" evidence="12">
    <location>
        <begin position="286"/>
        <end position="304"/>
    </location>
</feature>
<feature type="transmembrane region" description="Helical" evidence="12">
    <location>
        <begin position="623"/>
        <end position="643"/>
    </location>
</feature>
<dbReference type="GO" id="GO:0016020">
    <property type="term" value="C:membrane"/>
    <property type="evidence" value="ECO:0007669"/>
    <property type="project" value="UniProtKB-SubCell"/>
</dbReference>
<keyword evidence="2" id="KW-0723">Serine/threonine-protein kinase</keyword>
<evidence type="ECO:0000313" key="16">
    <source>
        <dbReference type="Proteomes" id="UP000095280"/>
    </source>
</evidence>
<feature type="region of interest" description="Disordered" evidence="11">
    <location>
        <begin position="1785"/>
        <end position="1807"/>
    </location>
</feature>
<evidence type="ECO:0000259" key="15">
    <source>
        <dbReference type="PROSITE" id="PS50262"/>
    </source>
</evidence>
<dbReference type="PROSITE" id="PS50262">
    <property type="entry name" value="G_PROTEIN_RECEP_F1_2"/>
    <property type="match status" value="1"/>
</dbReference>
<keyword evidence="4 10" id="KW-0812">Transmembrane</keyword>
<reference evidence="17" key="1">
    <citation type="submission" date="2016-11" db="UniProtKB">
        <authorList>
            <consortium name="WormBaseParasite"/>
        </authorList>
    </citation>
    <scope>IDENTIFICATION</scope>
</reference>
<dbReference type="GO" id="GO:0004674">
    <property type="term" value="F:protein serine/threonine kinase activity"/>
    <property type="evidence" value="ECO:0007669"/>
    <property type="project" value="UniProtKB-KW"/>
</dbReference>
<dbReference type="PROSITE" id="PS50011">
    <property type="entry name" value="PROTEIN_KINASE_DOM"/>
    <property type="match status" value="1"/>
</dbReference>
<feature type="transmembrane region" description="Helical" evidence="12">
    <location>
        <begin position="74"/>
        <end position="96"/>
    </location>
</feature>
<evidence type="ECO:0000256" key="8">
    <source>
        <dbReference type="ARBA" id="ARBA00022989"/>
    </source>
</evidence>
<feature type="compositionally biased region" description="Basic residues" evidence="11">
    <location>
        <begin position="1445"/>
        <end position="1466"/>
    </location>
</feature>
<evidence type="ECO:0000256" key="3">
    <source>
        <dbReference type="ARBA" id="ARBA00022679"/>
    </source>
</evidence>
<dbReference type="Gene3D" id="1.10.510.10">
    <property type="entry name" value="Transferase(Phosphotransferase) domain 1"/>
    <property type="match status" value="1"/>
</dbReference>
<dbReference type="Pfam" id="PF00001">
    <property type="entry name" value="7tm_1"/>
    <property type="match status" value="1"/>
</dbReference>
<dbReference type="SMART" id="SM00186">
    <property type="entry name" value="FBG"/>
    <property type="match status" value="1"/>
</dbReference>
<dbReference type="Pfam" id="PF00147">
    <property type="entry name" value="Fibrinogen_C"/>
    <property type="match status" value="1"/>
</dbReference>
<keyword evidence="8 12" id="KW-1133">Transmembrane helix</keyword>
<accession>A0A1I8IQM4</accession>
<dbReference type="InterPro" id="IPR001245">
    <property type="entry name" value="Ser-Thr/Tyr_kinase_cat_dom"/>
</dbReference>
<feature type="compositionally biased region" description="Basic and acidic residues" evidence="11">
    <location>
        <begin position="1756"/>
        <end position="1767"/>
    </location>
</feature>
<keyword evidence="7" id="KW-0067">ATP-binding</keyword>
<feature type="compositionally biased region" description="Polar residues" evidence="11">
    <location>
        <begin position="1352"/>
        <end position="1368"/>
    </location>
</feature>
<dbReference type="InterPro" id="IPR000276">
    <property type="entry name" value="GPCR_Rhodpsn"/>
</dbReference>
<feature type="domain" description="SAM" evidence="14">
    <location>
        <begin position="1042"/>
        <end position="1110"/>
    </location>
</feature>
<dbReference type="InterPro" id="IPR017452">
    <property type="entry name" value="GPCR_Rhodpsn_7TM"/>
</dbReference>
<evidence type="ECO:0000256" key="5">
    <source>
        <dbReference type="ARBA" id="ARBA00022741"/>
    </source>
</evidence>
<dbReference type="InterPro" id="IPR011009">
    <property type="entry name" value="Kinase-like_dom_sf"/>
</dbReference>
<dbReference type="InterPro" id="IPR002181">
    <property type="entry name" value="Fibrinogen_a/b/g_C_dom"/>
</dbReference>
<evidence type="ECO:0000256" key="9">
    <source>
        <dbReference type="ARBA" id="ARBA00023136"/>
    </source>
</evidence>
<dbReference type="Gene3D" id="3.90.215.10">
    <property type="entry name" value="Gamma Fibrinogen, chain A, domain 1"/>
    <property type="match status" value="1"/>
</dbReference>
<dbReference type="InterPro" id="IPR036056">
    <property type="entry name" value="Fibrinogen-like_C"/>
</dbReference>
<feature type="domain" description="G-protein coupled receptors family 1 profile" evidence="15">
    <location>
        <begin position="89"/>
        <end position="354"/>
    </location>
</feature>
<feature type="region of interest" description="Disordered" evidence="11">
    <location>
        <begin position="1723"/>
        <end position="1767"/>
    </location>
</feature>
<keyword evidence="10" id="KW-0807">Transducer</keyword>
<organism evidence="16 17">
    <name type="scientific">Macrostomum lignano</name>
    <dbReference type="NCBI Taxonomy" id="282301"/>
    <lineage>
        <taxon>Eukaryota</taxon>
        <taxon>Metazoa</taxon>
        <taxon>Spiralia</taxon>
        <taxon>Lophotrochozoa</taxon>
        <taxon>Platyhelminthes</taxon>
        <taxon>Rhabditophora</taxon>
        <taxon>Macrostomorpha</taxon>
        <taxon>Macrostomida</taxon>
        <taxon>Macrostomidae</taxon>
        <taxon>Macrostomum</taxon>
    </lineage>
</organism>
<sequence>MSNLTGANASEDIGYGLGHAVHVIRVPGAAGAQLSEDGFDLSNLSDHEGKWHCGVSIENHLERLSEISQTGDNVIVAVYLLVTSAGLLGNSLILLVSIRARQYRRSAVHTYVTHLAAADLFFLAICAPVHTIVFFWASAWPLGDPMCKLLHFLQPLAMHASAAFLTAMAVDRCLSVSGLGSAAGRGVAGSMRGSQRAAAAPRYAGALWAGAVLVALPWPLVYRVKNGVCTYELSEQYGPLKIGLFAGRATLGYAVPFVIIAFCSVRMLRRLWRFGRHRGAANSRRVIALVVALVFSFFICWLPLHVADIVTAFFVCRVFFLPDVSAANLMALNRFNQLTILLSYCNACANPAIYSCLSESFRRGLYQILARTGRARANRARRPPVVQPVALGQAAEVLRVGEGRVEGEQHVQGLHPALVDWDVQQACEGEQRDANDVAEGGQVALQIRGGQPDLLKQLLNLGRPLAHELLNVGHGLGVVHRWRLLVLVQLRDAGDPFFNCVRIPFGVFHPGHLRLLGHQQLADSAQLQVQHGGVGLAGARLVQHPQAQLVRLRVRPRHLDEGVDVAHGRDEVRDERLEAVVQLDVLRRVALDVVEQLGELRVAGAHVPVVLGVVRALDRLRVILLRFLTALGAALVIVLLLGWRAGRSSRLLLRLLLLPSAAAVLRAGPEMLLLLLPTVWSSTRSCGRRRRVPEDFQPGGGPQLLLAEPQLLMSGIRQIQYADLQFHELLGAGSKGSVYRATWKSENRQVAVKKLLELDQTEAALLNQVRHRNIIQLLGASLQRPNQCIVSELAQGGSLYDYLHDSGRDLGPDRLLNWATQIACGVRYLHDEAPQTIVHRDLKSKNVVLTADFSVCKLCDFGAARVVLGSSGVTLAGTPAWMAVEMLRGDRSAGKPCDAWSYGVVLWELLTRQVPFRGLQPLQIVYSVVEEGERLPVPPQCPTGLSLLLEKCWSEDPTKRPTFGSIVSRLEKLADPDTRAALDNFGRQREVWRGWLDAALARMRHTEEALRAQRRLLDGVRRSELAGNLRLLRLNDVNPADWRAADLCHWLAGRLGGCGDLAQYGRVMLEHGVDGAAFMALTGPDLLAMGVKSYGHRKDLLEAKERLRRISHAERHYPRLGASVEASLVSVGGAAESPGSPQCRRRSTVALSLSVHRLLRPGRVLPGPRKLLLDAALVQDVSDSSAEPPVPGPHELVKSVQLLFGNSILCARMLPAPSPDGSACAFVMPDWIASPAPAAGAPSIRVEFRPRLVAKPSHCSLPLPGLWVKHWGGIEKLVQLSLADCPAASPSVSNGYYHEEAVSGLALEASASPSITATIESLSGISLLSEQQRLHPALEPERRPTFAQIVQRTASTSDPVQSPTDSWISANSSSTASSSNALAAAAAAAAAAGCVGGFRRSTSDHPVATAATYSGVGGGSFVRGHSARKSVPQAGSGGRNGASRLHPHGRYPAHRRGPGHPQHRGGGRGGGSAAWGQQSLRTAVQTVSASAASAVHCSALCLLLGDADCQSFAFAKSPPASPPAASPGVFEMSPLAGCRIRSGLPIFQRPGAVDPTVTAAVGPTAGSCPSQCHVCYGSETYLLLMKAQNDDAWRACTASRRGAAASVLFEAESYGGDHIAVVYDGFTMGPASTNYALGLGALLSRNYSTPGELKDLFIYHNGAQFSTYDRSNECTCSPKPDCCLNLGSCSNRNGNVGWRFLTGFPDSSYLVGTSLTTTRMMVLVRSPPTGRRKIAERQPAARPRPRRPSPAAAASRPREAARSEADARMLEGTLRWRRRWRAGRGVEGAGAGVAQETGQVGAGDSGAHHELDAAASGAENGANLAQTIDSGWGGFGATAGQQAGESGGQAVA</sequence>
<feature type="region of interest" description="Disordered" evidence="11">
    <location>
        <begin position="1352"/>
        <end position="1374"/>
    </location>
</feature>
<protein>
    <submittedName>
        <fullName evidence="17">G_PROTEIN_RECEP_F1_2 domain-containing protein</fullName>
    </submittedName>
</protein>
<dbReference type="PRINTS" id="PR00109">
    <property type="entry name" value="TYRKINASE"/>
</dbReference>
<keyword evidence="10" id="KW-0675">Receptor</keyword>
<dbReference type="InterPro" id="IPR014716">
    <property type="entry name" value="Fibrinogen_a/b/g_C_1"/>
</dbReference>
<feature type="transmembrane region" description="Helical" evidence="12">
    <location>
        <begin position="117"/>
        <end position="137"/>
    </location>
</feature>
<evidence type="ECO:0000259" key="13">
    <source>
        <dbReference type="PROSITE" id="PS50011"/>
    </source>
</evidence>
<dbReference type="PANTHER" id="PTHR44329:SF288">
    <property type="entry name" value="MITOGEN-ACTIVATED PROTEIN KINASE KINASE KINASE 20"/>
    <property type="match status" value="1"/>
</dbReference>
<dbReference type="Gene3D" id="3.30.200.20">
    <property type="entry name" value="Phosphorylase Kinase, domain 1"/>
    <property type="match status" value="1"/>
</dbReference>
<name>A0A1I8IQM4_9PLAT</name>
<keyword evidence="5" id="KW-0547">Nucleotide-binding</keyword>
<dbReference type="Gene3D" id="1.10.150.50">
    <property type="entry name" value="Transcription Factor, Ets-1"/>
    <property type="match status" value="1"/>
</dbReference>
<dbReference type="Pfam" id="PF07647">
    <property type="entry name" value="SAM_2"/>
    <property type="match status" value="1"/>
</dbReference>
<evidence type="ECO:0000256" key="6">
    <source>
        <dbReference type="ARBA" id="ARBA00022777"/>
    </source>
</evidence>
<dbReference type="SUPFAM" id="SSF81321">
    <property type="entry name" value="Family A G protein-coupled receptor-like"/>
    <property type="match status" value="1"/>
</dbReference>
<dbReference type="InterPro" id="IPR000719">
    <property type="entry name" value="Prot_kinase_dom"/>
</dbReference>
<comment type="subcellular location">
    <subcellularLocation>
        <location evidence="1">Membrane</location>
    </subcellularLocation>
</comment>
<dbReference type="GO" id="GO:0004930">
    <property type="term" value="F:G protein-coupled receptor activity"/>
    <property type="evidence" value="ECO:0007669"/>
    <property type="project" value="UniProtKB-KW"/>
</dbReference>
<dbReference type="SMART" id="SM00454">
    <property type="entry name" value="SAM"/>
    <property type="match status" value="1"/>
</dbReference>
<dbReference type="PROSITE" id="PS50105">
    <property type="entry name" value="SAM_DOMAIN"/>
    <property type="match status" value="1"/>
</dbReference>
<feature type="transmembrane region" description="Helical" evidence="12">
    <location>
        <begin position="157"/>
        <end position="182"/>
    </location>
</feature>
<dbReference type="GO" id="GO:0005524">
    <property type="term" value="F:ATP binding"/>
    <property type="evidence" value="ECO:0007669"/>
    <property type="project" value="UniProtKB-KW"/>
</dbReference>
<evidence type="ECO:0000256" key="7">
    <source>
        <dbReference type="ARBA" id="ARBA00022840"/>
    </source>
</evidence>
<dbReference type="Proteomes" id="UP000095280">
    <property type="component" value="Unplaced"/>
</dbReference>
<evidence type="ECO:0000256" key="12">
    <source>
        <dbReference type="SAM" id="Phobius"/>
    </source>
</evidence>
<dbReference type="SMART" id="SM00220">
    <property type="entry name" value="S_TKc"/>
    <property type="match status" value="1"/>
</dbReference>
<dbReference type="WBParaSite" id="maker-uti_cns_0015530-snap-gene-0.3-mRNA-1">
    <property type="protein sequence ID" value="maker-uti_cns_0015530-snap-gene-0.3-mRNA-1"/>
    <property type="gene ID" value="maker-uti_cns_0015530-snap-gene-0.3"/>
</dbReference>
<feature type="region of interest" description="Disordered" evidence="11">
    <location>
        <begin position="1424"/>
        <end position="1477"/>
    </location>
</feature>